<organism evidence="2 3">
    <name type="scientific">Halteria grandinella</name>
    <dbReference type="NCBI Taxonomy" id="5974"/>
    <lineage>
        <taxon>Eukaryota</taxon>
        <taxon>Sar</taxon>
        <taxon>Alveolata</taxon>
        <taxon>Ciliophora</taxon>
        <taxon>Intramacronucleata</taxon>
        <taxon>Spirotrichea</taxon>
        <taxon>Stichotrichia</taxon>
        <taxon>Sporadotrichida</taxon>
        <taxon>Halteriidae</taxon>
        <taxon>Halteria</taxon>
    </lineage>
</organism>
<keyword evidence="3" id="KW-1185">Reference proteome</keyword>
<evidence type="ECO:0000313" key="2">
    <source>
        <dbReference type="EMBL" id="TNV74854.1"/>
    </source>
</evidence>
<comment type="caution">
    <text evidence="2">The sequence shown here is derived from an EMBL/GenBank/DDBJ whole genome shotgun (WGS) entry which is preliminary data.</text>
</comment>
<gene>
    <name evidence="2" type="ORF">FGO68_gene1281</name>
</gene>
<dbReference type="AlphaFoldDB" id="A0A8J8SXU8"/>
<sequence length="66" mass="7434">MNDSSLGQSFEGAGFDSLNSLRNMGSSFVYIIISLLYCSLVFGAKLFISSGQIYTQLIFYIEKRYK</sequence>
<dbReference type="Proteomes" id="UP000785679">
    <property type="component" value="Unassembled WGS sequence"/>
</dbReference>
<feature type="transmembrane region" description="Helical" evidence="1">
    <location>
        <begin position="28"/>
        <end position="48"/>
    </location>
</feature>
<keyword evidence="1" id="KW-0472">Membrane</keyword>
<reference evidence="2" key="1">
    <citation type="submission" date="2019-06" db="EMBL/GenBank/DDBJ databases">
        <authorList>
            <person name="Zheng W."/>
        </authorList>
    </citation>
    <scope>NUCLEOTIDE SEQUENCE</scope>
    <source>
        <strain evidence="2">QDHG01</strain>
    </source>
</reference>
<name>A0A8J8SXU8_HALGN</name>
<accession>A0A8J8SXU8</accession>
<proteinExistence type="predicted"/>
<protein>
    <submittedName>
        <fullName evidence="2">Uncharacterized protein</fullName>
    </submittedName>
</protein>
<keyword evidence="1" id="KW-0812">Transmembrane</keyword>
<keyword evidence="1" id="KW-1133">Transmembrane helix</keyword>
<evidence type="ECO:0000256" key="1">
    <source>
        <dbReference type="SAM" id="Phobius"/>
    </source>
</evidence>
<dbReference type="EMBL" id="RRYP01016594">
    <property type="protein sequence ID" value="TNV74854.1"/>
    <property type="molecule type" value="Genomic_DNA"/>
</dbReference>
<evidence type="ECO:0000313" key="3">
    <source>
        <dbReference type="Proteomes" id="UP000785679"/>
    </source>
</evidence>